<dbReference type="Pfam" id="PF13340">
    <property type="entry name" value="DUF4096"/>
    <property type="match status" value="1"/>
</dbReference>
<organism evidence="3 4">
    <name type="scientific">Methylosinus trichosporium (strain ATCC 35070 / NCIMB 11131 / UNIQEM 75 / OB3b)</name>
    <dbReference type="NCBI Taxonomy" id="595536"/>
    <lineage>
        <taxon>Bacteria</taxon>
        <taxon>Pseudomonadati</taxon>
        <taxon>Pseudomonadota</taxon>
        <taxon>Alphaproteobacteria</taxon>
        <taxon>Hyphomicrobiales</taxon>
        <taxon>Methylocystaceae</taxon>
        <taxon>Methylosinus</taxon>
    </lineage>
</organism>
<proteinExistence type="predicted"/>
<dbReference type="InterPro" id="IPR025161">
    <property type="entry name" value="IS402-like_dom"/>
</dbReference>
<dbReference type="PANTHER" id="PTHR46637">
    <property type="entry name" value="TIS1421-TRANSPOSASE PROTEIN A"/>
    <property type="match status" value="1"/>
</dbReference>
<feature type="domain" description="Insertion element IS402-like" evidence="2">
    <location>
        <begin position="39"/>
        <end position="111"/>
    </location>
</feature>
<dbReference type="Proteomes" id="UP000230709">
    <property type="component" value="Chromosome"/>
</dbReference>
<dbReference type="AlphaFoldDB" id="A0A2D2CX97"/>
<evidence type="ECO:0000259" key="2">
    <source>
        <dbReference type="Pfam" id="PF13340"/>
    </source>
</evidence>
<name>A0A2D2CX97_METT3</name>
<protein>
    <recommendedName>
        <fullName evidence="2">Insertion element IS402-like domain-containing protein</fullName>
    </recommendedName>
</protein>
<dbReference type="KEGG" id="mtw:CQW49_05010"/>
<accession>A0A2D2CX97</accession>
<dbReference type="RefSeq" id="WP_003610638.1">
    <property type="nucleotide sequence ID" value="NZ_ADVE02000001.1"/>
</dbReference>
<reference evidence="4" key="1">
    <citation type="submission" date="2017-10" db="EMBL/GenBank/DDBJ databases">
        <title>Completed PacBio SMRT sequence of Methylosinus trichosporium OB3b reveals presence of a third large plasmid.</title>
        <authorList>
            <person name="Charles T.C."/>
            <person name="Lynch M.D.J."/>
            <person name="Heil J.R."/>
            <person name="Cheng J."/>
        </authorList>
    </citation>
    <scope>NUCLEOTIDE SEQUENCE [LARGE SCALE GENOMIC DNA]</scope>
    <source>
        <strain evidence="4">OB3b</strain>
    </source>
</reference>
<gene>
    <name evidence="3" type="ORF">CQW49_05010</name>
</gene>
<dbReference type="InterPro" id="IPR052909">
    <property type="entry name" value="Transposase_6_like"/>
</dbReference>
<evidence type="ECO:0000256" key="1">
    <source>
        <dbReference type="SAM" id="MobiDB-lite"/>
    </source>
</evidence>
<evidence type="ECO:0000313" key="4">
    <source>
        <dbReference type="Proteomes" id="UP000230709"/>
    </source>
</evidence>
<evidence type="ECO:0000313" key="3">
    <source>
        <dbReference type="EMBL" id="ATQ67324.1"/>
    </source>
</evidence>
<feature type="region of interest" description="Disordered" evidence="1">
    <location>
        <begin position="1"/>
        <end position="34"/>
    </location>
</feature>
<sequence length="144" mass="16482">MDHSVPISLAAQRSCAQTQPSWAPRDPERSTQVDAEAGLDDREWALLAPFLIERGPKRGRSPRDHRRVLDGVLWTALSGAPWRDLPERYGNWSSVYRQFLRWSRLGLLERMLEAATNEPPMAERLAAVRALAARRRSDRRGGRR</sequence>
<dbReference type="PANTHER" id="PTHR46637:SF1">
    <property type="entry name" value="BLL5188 PROTEIN"/>
    <property type="match status" value="1"/>
</dbReference>
<dbReference type="EMBL" id="CP023737">
    <property type="protein sequence ID" value="ATQ67324.1"/>
    <property type="molecule type" value="Genomic_DNA"/>
</dbReference>
<keyword evidence="4" id="KW-1185">Reference proteome</keyword>
<dbReference type="STRING" id="595536.GCA_000178815_04157"/>